<dbReference type="PROSITE" id="PS00463">
    <property type="entry name" value="ZN2_CY6_FUNGAL_1"/>
    <property type="match status" value="1"/>
</dbReference>
<dbReference type="InterPro" id="IPR001138">
    <property type="entry name" value="Zn2Cys6_DnaBD"/>
</dbReference>
<sequence>MNTPSQSGSSVHPRKEDEEGGSKKIKRPRAKLTCLNCKRRKTKCDKTHPCSSCVTRGEGDACAYEEGYEPITESFNTTAGYKECKAIQDRLDRIERAISSTKSPPTPSRNGRTTAPAATQERAHGVLVSSRHKLNNGPSPMFQSPSIHPTHDNSNAPGGRAGTQSWPSIILDAPPIRRSARWNNVMSLAFEALPRQGQMEFIIDHYFSKIQLLGLHIIEGVFRTEMSQFFSLRSLNLHFSIDPAWLAQLIGILWVTCHYLAENEEILQSPTASSLGLSKPTIINLATGLYDALEMALTCSSWLFKPQIRILQTMLVCIYLNMQGCFHTGQLYGPPPDWTCCLWFDIAVGICKGLELHLDPTIQDIAKMNDPALPPSKPVYSVQVIRRAFHDLLLFDTYTIVNSTDVSRNLFPYSFPDESVLTPPPSNYTEEALISEGESSPRSEKTSFIWTLHQNLISQEWRRIVSLLENIDQVPYSAIMERSRILRDAFTDFLALKAESELSRDETDAFALTYSSYQQRFLRLHRPFFIRGYRDSQYDYSKTTVVNVARQIAKTHRRLLHESSNHSMVKSAVFIFQHHITALPILLLNALYDTSSASQMRQELVESSEAFIRSFQSGFQLHVRIAAKGVCIANEMIRVIDNPPKTNSRNIEEILRSVNINSKANEARLMETAVNLPTTFQPNNNNASDVQPYQAGMTLTSTTMGSGQQTLVSDAEQNWWDLDWTMFLRDI</sequence>
<dbReference type="GO" id="GO:0008270">
    <property type="term" value="F:zinc ion binding"/>
    <property type="evidence" value="ECO:0007669"/>
    <property type="project" value="InterPro"/>
</dbReference>
<dbReference type="GO" id="GO:0005634">
    <property type="term" value="C:nucleus"/>
    <property type="evidence" value="ECO:0007669"/>
    <property type="project" value="UniProtKB-SubCell"/>
</dbReference>
<feature type="compositionally biased region" description="Polar residues" evidence="3">
    <location>
        <begin position="98"/>
        <end position="117"/>
    </location>
</feature>
<dbReference type="Pfam" id="PF00172">
    <property type="entry name" value="Zn_clus"/>
    <property type="match status" value="1"/>
</dbReference>
<evidence type="ECO:0000256" key="1">
    <source>
        <dbReference type="ARBA" id="ARBA00004123"/>
    </source>
</evidence>
<dbReference type="Gene3D" id="4.10.240.10">
    <property type="entry name" value="Zn(2)-C6 fungal-type DNA-binding domain"/>
    <property type="match status" value="1"/>
</dbReference>
<feature type="domain" description="Zn(2)-C6 fungal-type" evidence="4">
    <location>
        <begin position="33"/>
        <end position="64"/>
    </location>
</feature>
<evidence type="ECO:0000259" key="4">
    <source>
        <dbReference type="PROSITE" id="PS50048"/>
    </source>
</evidence>
<feature type="region of interest" description="Disordered" evidence="3">
    <location>
        <begin position="1"/>
        <end position="26"/>
    </location>
</feature>
<dbReference type="SUPFAM" id="SSF57701">
    <property type="entry name" value="Zn2/Cys6 DNA-binding domain"/>
    <property type="match status" value="1"/>
</dbReference>
<keyword evidence="2" id="KW-0539">Nucleus</keyword>
<dbReference type="GeneID" id="30209472"/>
<dbReference type="SMART" id="SM00066">
    <property type="entry name" value="GAL4"/>
    <property type="match status" value="1"/>
</dbReference>
<protein>
    <recommendedName>
        <fullName evidence="4">Zn(2)-C6 fungal-type domain-containing protein</fullName>
    </recommendedName>
</protein>
<keyword evidence="6" id="KW-1185">Reference proteome</keyword>
<name>A0AAJ8K9T2_9TREE</name>
<dbReference type="RefSeq" id="XP_019046329.2">
    <property type="nucleotide sequence ID" value="XM_019191699.2"/>
</dbReference>
<evidence type="ECO:0000313" key="6">
    <source>
        <dbReference type="Proteomes" id="UP000092730"/>
    </source>
</evidence>
<evidence type="ECO:0000256" key="3">
    <source>
        <dbReference type="SAM" id="MobiDB-lite"/>
    </source>
</evidence>
<reference evidence="5" key="2">
    <citation type="submission" date="2024-02" db="EMBL/GenBank/DDBJ databases">
        <title>Comparative genomics of Cryptococcus and Kwoniella reveals pathogenesis evolution and contrasting modes of karyotype evolution via chromosome fusion or intercentromeric recombination.</title>
        <authorList>
            <person name="Coelho M.A."/>
            <person name="David-Palma M."/>
            <person name="Shea T."/>
            <person name="Bowers K."/>
            <person name="McGinley-Smith S."/>
            <person name="Mohammad A.W."/>
            <person name="Gnirke A."/>
            <person name="Yurkov A.M."/>
            <person name="Nowrousian M."/>
            <person name="Sun S."/>
            <person name="Cuomo C.A."/>
            <person name="Heitman J."/>
        </authorList>
    </citation>
    <scope>NUCLEOTIDE SEQUENCE</scope>
    <source>
        <strain evidence="5">CBS 10118</strain>
    </source>
</reference>
<dbReference type="AlphaFoldDB" id="A0AAJ8K9T2"/>
<comment type="subcellular location">
    <subcellularLocation>
        <location evidence="1">Nucleus</location>
    </subcellularLocation>
</comment>
<accession>A0AAJ8K9T2</accession>
<dbReference type="EMBL" id="CP144544">
    <property type="protein sequence ID" value="WVW83926.1"/>
    <property type="molecule type" value="Genomic_DNA"/>
</dbReference>
<feature type="compositionally biased region" description="Polar residues" evidence="3">
    <location>
        <begin position="1"/>
        <end position="10"/>
    </location>
</feature>
<gene>
    <name evidence="5" type="ORF">I302_105949</name>
</gene>
<dbReference type="InterPro" id="IPR050613">
    <property type="entry name" value="Sec_Metabolite_Reg"/>
</dbReference>
<dbReference type="Proteomes" id="UP000092730">
    <property type="component" value="Chromosome 4"/>
</dbReference>
<dbReference type="CDD" id="cd12148">
    <property type="entry name" value="fungal_TF_MHR"/>
    <property type="match status" value="1"/>
</dbReference>
<dbReference type="CDD" id="cd00067">
    <property type="entry name" value="GAL4"/>
    <property type="match status" value="1"/>
</dbReference>
<organism evidence="5 6">
    <name type="scientific">Kwoniella bestiolae CBS 10118</name>
    <dbReference type="NCBI Taxonomy" id="1296100"/>
    <lineage>
        <taxon>Eukaryota</taxon>
        <taxon>Fungi</taxon>
        <taxon>Dikarya</taxon>
        <taxon>Basidiomycota</taxon>
        <taxon>Agaricomycotina</taxon>
        <taxon>Tremellomycetes</taxon>
        <taxon>Tremellales</taxon>
        <taxon>Cryptococcaceae</taxon>
        <taxon>Kwoniella</taxon>
    </lineage>
</organism>
<evidence type="ECO:0000256" key="2">
    <source>
        <dbReference type="ARBA" id="ARBA00023242"/>
    </source>
</evidence>
<feature type="region of interest" description="Disordered" evidence="3">
    <location>
        <begin position="98"/>
        <end position="164"/>
    </location>
</feature>
<dbReference type="GO" id="GO:0000981">
    <property type="term" value="F:DNA-binding transcription factor activity, RNA polymerase II-specific"/>
    <property type="evidence" value="ECO:0007669"/>
    <property type="project" value="InterPro"/>
</dbReference>
<feature type="compositionally biased region" description="Basic and acidic residues" evidence="3">
    <location>
        <begin position="13"/>
        <end position="22"/>
    </location>
</feature>
<proteinExistence type="predicted"/>
<dbReference type="PANTHER" id="PTHR31001">
    <property type="entry name" value="UNCHARACTERIZED TRANSCRIPTIONAL REGULATORY PROTEIN"/>
    <property type="match status" value="1"/>
</dbReference>
<dbReference type="KEGG" id="kbi:30209472"/>
<dbReference type="PROSITE" id="PS50048">
    <property type="entry name" value="ZN2_CY6_FUNGAL_2"/>
    <property type="match status" value="1"/>
</dbReference>
<dbReference type="InterPro" id="IPR036864">
    <property type="entry name" value="Zn2-C6_fun-type_DNA-bd_sf"/>
</dbReference>
<feature type="compositionally biased region" description="Polar residues" evidence="3">
    <location>
        <begin position="136"/>
        <end position="164"/>
    </location>
</feature>
<reference evidence="5" key="1">
    <citation type="submission" date="2013-07" db="EMBL/GenBank/DDBJ databases">
        <authorList>
            <consortium name="The Broad Institute Genome Sequencing Platform"/>
            <person name="Cuomo C."/>
            <person name="Litvintseva A."/>
            <person name="Chen Y."/>
            <person name="Heitman J."/>
            <person name="Sun S."/>
            <person name="Springer D."/>
            <person name="Dromer F."/>
            <person name="Young S.K."/>
            <person name="Zeng Q."/>
            <person name="Gargeya S."/>
            <person name="Fitzgerald M."/>
            <person name="Abouelleil A."/>
            <person name="Alvarado L."/>
            <person name="Berlin A.M."/>
            <person name="Chapman S.B."/>
            <person name="Dewar J."/>
            <person name="Goldberg J."/>
            <person name="Griggs A."/>
            <person name="Gujja S."/>
            <person name="Hansen M."/>
            <person name="Howarth C."/>
            <person name="Imamovic A."/>
            <person name="Larimer J."/>
            <person name="McCowan C."/>
            <person name="Murphy C."/>
            <person name="Pearson M."/>
            <person name="Priest M."/>
            <person name="Roberts A."/>
            <person name="Saif S."/>
            <person name="Shea T."/>
            <person name="Sykes S."/>
            <person name="Wortman J."/>
            <person name="Nusbaum C."/>
            <person name="Birren B."/>
        </authorList>
    </citation>
    <scope>NUCLEOTIDE SEQUENCE</scope>
    <source>
        <strain evidence="5">CBS 10118</strain>
    </source>
</reference>
<evidence type="ECO:0000313" key="5">
    <source>
        <dbReference type="EMBL" id="WVW83926.1"/>
    </source>
</evidence>